<organism evidence="2 3">
    <name type="scientific">Nematostella vectensis</name>
    <name type="common">Starlet sea anemone</name>
    <dbReference type="NCBI Taxonomy" id="45351"/>
    <lineage>
        <taxon>Eukaryota</taxon>
        <taxon>Metazoa</taxon>
        <taxon>Cnidaria</taxon>
        <taxon>Anthozoa</taxon>
        <taxon>Hexacorallia</taxon>
        <taxon>Actiniaria</taxon>
        <taxon>Edwardsiidae</taxon>
        <taxon>Nematostella</taxon>
    </lineage>
</organism>
<dbReference type="HOGENOM" id="CLU_041606_1_0_1"/>
<dbReference type="InterPro" id="IPR036291">
    <property type="entry name" value="NAD(P)-bd_dom_sf"/>
</dbReference>
<dbReference type="InParanoid" id="A7RLH1"/>
<feature type="domain" description="Opine dehydrogenase" evidence="1">
    <location>
        <begin position="202"/>
        <end position="365"/>
    </location>
</feature>
<dbReference type="GO" id="GO:0016491">
    <property type="term" value="F:oxidoreductase activity"/>
    <property type="evidence" value="ECO:0007669"/>
    <property type="project" value="InterPro"/>
</dbReference>
<dbReference type="PANTHER" id="PTHR38015">
    <property type="entry name" value="BLR6086 PROTEIN"/>
    <property type="match status" value="1"/>
</dbReference>
<reference evidence="2 3" key="1">
    <citation type="journal article" date="2007" name="Science">
        <title>Sea anemone genome reveals ancestral eumetazoan gene repertoire and genomic organization.</title>
        <authorList>
            <person name="Putnam N.H."/>
            <person name="Srivastava M."/>
            <person name="Hellsten U."/>
            <person name="Dirks B."/>
            <person name="Chapman J."/>
            <person name="Salamov A."/>
            <person name="Terry A."/>
            <person name="Shapiro H."/>
            <person name="Lindquist E."/>
            <person name="Kapitonov V.V."/>
            <person name="Jurka J."/>
            <person name="Genikhovich G."/>
            <person name="Grigoriev I.V."/>
            <person name="Lucas S.M."/>
            <person name="Steele R.E."/>
            <person name="Finnerty J.R."/>
            <person name="Technau U."/>
            <person name="Martindale M.Q."/>
            <person name="Rokhsar D.S."/>
        </authorList>
    </citation>
    <scope>NUCLEOTIDE SEQUENCE [LARGE SCALE GENOMIC DNA]</scope>
    <source>
        <strain evidence="3">CH2 X CH6</strain>
    </source>
</reference>
<dbReference type="Gene3D" id="1.10.1040.10">
    <property type="entry name" value="N-(1-d-carboxylethyl)-l-norvaline Dehydrogenase, domain 2"/>
    <property type="match status" value="1"/>
</dbReference>
<dbReference type="AlphaFoldDB" id="A7RLH1"/>
<name>A7RLH1_NEMVE</name>
<evidence type="ECO:0000313" key="2">
    <source>
        <dbReference type="EMBL" id="EDO47690.1"/>
    </source>
</evidence>
<proteinExistence type="predicted"/>
<gene>
    <name evidence="2" type="ORF">NEMVEDRAFT_v1g179381</name>
</gene>
<protein>
    <recommendedName>
        <fullName evidence="1">Opine dehydrogenase domain-containing protein</fullName>
    </recommendedName>
</protein>
<dbReference type="Pfam" id="PF02317">
    <property type="entry name" value="Octopine_DH"/>
    <property type="match status" value="1"/>
</dbReference>
<dbReference type="InterPro" id="IPR008927">
    <property type="entry name" value="6-PGluconate_DH-like_C_sf"/>
</dbReference>
<dbReference type="Gene3D" id="3.40.50.720">
    <property type="entry name" value="NAD(P)-binding Rossmann-like Domain"/>
    <property type="match status" value="1"/>
</dbReference>
<dbReference type="Proteomes" id="UP000001593">
    <property type="component" value="Unassembled WGS sequence"/>
</dbReference>
<evidence type="ECO:0000313" key="3">
    <source>
        <dbReference type="Proteomes" id="UP000001593"/>
    </source>
</evidence>
<dbReference type="PANTHER" id="PTHR38015:SF1">
    <property type="entry name" value="OPINE DEHYDROGENASE DOMAIN-CONTAINING PROTEIN"/>
    <property type="match status" value="1"/>
</dbReference>
<dbReference type="SUPFAM" id="SSF51735">
    <property type="entry name" value="NAD(P)-binding Rossmann-fold domains"/>
    <property type="match status" value="1"/>
</dbReference>
<dbReference type="InterPro" id="IPR003421">
    <property type="entry name" value="Opine_DH"/>
</dbReference>
<dbReference type="OMA" id="HPARYYS"/>
<dbReference type="eggNOG" id="ENOG502RB5S">
    <property type="taxonomic scope" value="Eukaryota"/>
</dbReference>
<accession>A7RLH1</accession>
<evidence type="ECO:0000259" key="1">
    <source>
        <dbReference type="Pfam" id="PF02317"/>
    </source>
</evidence>
<dbReference type="PhylomeDB" id="A7RLH1"/>
<dbReference type="InterPro" id="IPR051729">
    <property type="entry name" value="Opine/Lysopine_DH"/>
</dbReference>
<keyword evidence="3" id="KW-1185">Reference proteome</keyword>
<dbReference type="EMBL" id="DS469518">
    <property type="protein sequence ID" value="EDO47690.1"/>
    <property type="molecule type" value="Genomic_DNA"/>
</dbReference>
<dbReference type="InterPro" id="IPR013328">
    <property type="entry name" value="6PGD_dom2"/>
</dbReference>
<sequence>MSNKTKVVICGGGNGAHALAGVASADPGIDVSVLTLYADEADRWNKEMQQHGFKVTKSRHGQDTIELTSKPNLVTKDPLQAIPGSDIIILIMPAFAHGQYLHAMKPFMKPGMVVVALPSQGGFVFEAMHILGKEITDTCTFLSFESLPWACRLKDFGSYCEILGTKASLAGAYHHSKEVPAVDPLPTIQRIMGEQPVLKVKGHVLAMSLMAVNAYIHPSILYDRWVNWDGKSLQEAPLFYQGATQSAADLLSDMSNEALAIAKEITRRFPEVDMSQATHIHDWYLRCYPDDITDKSTLKTTLQTNVAYRGLVHPMTKTEEGLVPTFKSRYTLEDIPYGLVVIKGLAELFGVPTPQSDKVLLWIQEKAGKEYLVDGKLQGRDVKNTGAPQRFGITDVQELMKL</sequence>
<dbReference type="SUPFAM" id="SSF48179">
    <property type="entry name" value="6-phosphogluconate dehydrogenase C-terminal domain-like"/>
    <property type="match status" value="1"/>
</dbReference>